<evidence type="ECO:0000256" key="1">
    <source>
        <dbReference type="SAM" id="Phobius"/>
    </source>
</evidence>
<feature type="transmembrane region" description="Helical" evidence="1">
    <location>
        <begin position="146"/>
        <end position="171"/>
    </location>
</feature>
<dbReference type="AlphaFoldDB" id="A0A914ZC89"/>
<name>A0A914ZC89_PARUN</name>
<feature type="transmembrane region" description="Helical" evidence="1">
    <location>
        <begin position="98"/>
        <end position="125"/>
    </location>
</feature>
<dbReference type="WBParaSite" id="PgB01_g087_t01">
    <property type="protein sequence ID" value="PgB01_g087_t01"/>
    <property type="gene ID" value="PgB01_g087"/>
</dbReference>
<keyword evidence="1" id="KW-0472">Membrane</keyword>
<reference evidence="3" key="1">
    <citation type="submission" date="2022-11" db="UniProtKB">
        <authorList>
            <consortium name="WormBaseParasite"/>
        </authorList>
    </citation>
    <scope>IDENTIFICATION</scope>
</reference>
<dbReference type="Proteomes" id="UP000887569">
    <property type="component" value="Unplaced"/>
</dbReference>
<accession>A0A914ZC89</accession>
<keyword evidence="2" id="KW-1185">Reference proteome</keyword>
<feature type="transmembrane region" description="Helical" evidence="1">
    <location>
        <begin position="41"/>
        <end position="60"/>
    </location>
</feature>
<organism evidence="2 3">
    <name type="scientific">Parascaris univalens</name>
    <name type="common">Nematode worm</name>
    <dbReference type="NCBI Taxonomy" id="6257"/>
    <lineage>
        <taxon>Eukaryota</taxon>
        <taxon>Metazoa</taxon>
        <taxon>Ecdysozoa</taxon>
        <taxon>Nematoda</taxon>
        <taxon>Chromadorea</taxon>
        <taxon>Rhabditida</taxon>
        <taxon>Spirurina</taxon>
        <taxon>Ascaridomorpha</taxon>
        <taxon>Ascaridoidea</taxon>
        <taxon>Ascarididae</taxon>
        <taxon>Parascaris</taxon>
    </lineage>
</organism>
<protein>
    <submittedName>
        <fullName evidence="3">Uncharacterized protein</fullName>
    </submittedName>
</protein>
<keyword evidence="1" id="KW-1133">Transmembrane helix</keyword>
<evidence type="ECO:0000313" key="3">
    <source>
        <dbReference type="WBParaSite" id="PgB01_g087_t01"/>
    </source>
</evidence>
<sequence>MLSLESNFMGYRETTNDEEYFFGEEYRGCCGWLHVVWAAKLVIVLDAISSLLFLLVLPLVYAYLDALCISQLCVSITVIICAFIDICKEGRNLFWPFISYKCVEVIACSLLLIVVIALVACGSVSRRALHKLLRYRFRSVSEANELGYISLSVIALCAQIAFSCIAAHTAYSAHSYFCDKAIRKYIDERKDYMKYFL</sequence>
<evidence type="ECO:0000313" key="2">
    <source>
        <dbReference type="Proteomes" id="UP000887569"/>
    </source>
</evidence>
<proteinExistence type="predicted"/>
<feature type="transmembrane region" description="Helical" evidence="1">
    <location>
        <begin position="67"/>
        <end position="86"/>
    </location>
</feature>
<keyword evidence="1" id="KW-0812">Transmembrane</keyword>